<accession>A0A8H9GE44</accession>
<reference evidence="1" key="1">
    <citation type="journal article" date="2014" name="Int. J. Syst. Evol. Microbiol.">
        <title>Complete genome sequence of Corynebacterium casei LMG S-19264T (=DSM 44701T), isolated from a smear-ripened cheese.</title>
        <authorList>
            <consortium name="US DOE Joint Genome Institute (JGI-PGF)"/>
            <person name="Walter F."/>
            <person name="Albersmeier A."/>
            <person name="Kalinowski J."/>
            <person name="Ruckert C."/>
        </authorList>
    </citation>
    <scope>NUCLEOTIDE SEQUENCE</scope>
    <source>
        <strain evidence="1">JCM 3051</strain>
    </source>
</reference>
<proteinExistence type="predicted"/>
<evidence type="ECO:0000313" key="1">
    <source>
        <dbReference type="EMBL" id="GGM13155.1"/>
    </source>
</evidence>
<comment type="caution">
    <text evidence="1">The sequence shown here is derived from an EMBL/GenBank/DDBJ whole genome shotgun (WGS) entry which is preliminary data.</text>
</comment>
<protein>
    <submittedName>
        <fullName evidence="1">Uncharacterized protein</fullName>
    </submittedName>
</protein>
<dbReference type="EMBL" id="BMPT01000002">
    <property type="protein sequence ID" value="GGM13155.1"/>
    <property type="molecule type" value="Genomic_DNA"/>
</dbReference>
<organism evidence="1 2">
    <name type="scientific">Promicromonospora citrea</name>
    <dbReference type="NCBI Taxonomy" id="43677"/>
    <lineage>
        <taxon>Bacteria</taxon>
        <taxon>Bacillati</taxon>
        <taxon>Actinomycetota</taxon>
        <taxon>Actinomycetes</taxon>
        <taxon>Micrococcales</taxon>
        <taxon>Promicromonosporaceae</taxon>
        <taxon>Promicromonospora</taxon>
    </lineage>
</organism>
<dbReference type="AlphaFoldDB" id="A0A8H9GE44"/>
<keyword evidence="2" id="KW-1185">Reference proteome</keyword>
<dbReference type="Proteomes" id="UP000655589">
    <property type="component" value="Unassembled WGS sequence"/>
</dbReference>
<gene>
    <name evidence="1" type="ORF">GCM10010102_05910</name>
</gene>
<name>A0A8H9GE44_9MICO</name>
<reference evidence="1" key="2">
    <citation type="submission" date="2020-09" db="EMBL/GenBank/DDBJ databases">
        <authorList>
            <person name="Sun Q."/>
            <person name="Ohkuma M."/>
        </authorList>
    </citation>
    <scope>NUCLEOTIDE SEQUENCE</scope>
    <source>
        <strain evidence="1">JCM 3051</strain>
    </source>
</reference>
<evidence type="ECO:0000313" key="2">
    <source>
        <dbReference type="Proteomes" id="UP000655589"/>
    </source>
</evidence>
<sequence length="64" mass="6739">MWFSGAVPSTFHWPFGRAGRFVGRVVGWAGAVFTMGRVLFDVRAGGELAGVVRVVGGQEAVSQG</sequence>